<feature type="compositionally biased region" description="Low complexity" evidence="1">
    <location>
        <begin position="223"/>
        <end position="238"/>
    </location>
</feature>
<proteinExistence type="predicted"/>
<sequence length="268" mass="29988">MASKGSRAQQVEVPFRTIRIGTLKAFPIPLDENDVSPHAKNTAPLILNESGVTFSFTIDGEYEPEKKLTIKISARRLERVECYVLRGCPVIWLTTDEKMARKIRSVCNMVDRNGFFYDPSSAVKGERHIAAITQQDPLPYTMGHSIQNIFKQLFRNQNKKVDSHFRIISQKHCNTKLVQCSTSMDEVKRKQLIYEQLQKRSKQKQITDDSNSSDSCDDEPDKVAPVSSSSNNSATSSNPPVPSTPPKAVVEKEVLSSSGRTVIESSPT</sequence>
<evidence type="ECO:0000313" key="2">
    <source>
        <dbReference type="Ensembl" id="ENSCINP00000024087.2"/>
    </source>
</evidence>
<reference evidence="2" key="4">
    <citation type="submission" date="2025-09" db="UniProtKB">
        <authorList>
            <consortium name="Ensembl"/>
        </authorList>
    </citation>
    <scope>IDENTIFICATION</scope>
</reference>
<reference evidence="2" key="3">
    <citation type="submission" date="2025-08" db="UniProtKB">
        <authorList>
            <consortium name="Ensembl"/>
        </authorList>
    </citation>
    <scope>IDENTIFICATION</scope>
</reference>
<name>F6TT96_CIOIN</name>
<evidence type="ECO:0000256" key="1">
    <source>
        <dbReference type="SAM" id="MobiDB-lite"/>
    </source>
</evidence>
<dbReference type="InParanoid" id="F6TT96"/>
<dbReference type="AlphaFoldDB" id="F6TT96"/>
<feature type="compositionally biased region" description="Polar residues" evidence="1">
    <location>
        <begin position="255"/>
        <end position="268"/>
    </location>
</feature>
<dbReference type="OMA" id="ERVECYV"/>
<dbReference type="Proteomes" id="UP000008144">
    <property type="component" value="Chromosome 9"/>
</dbReference>
<reference evidence="2" key="2">
    <citation type="journal article" date="2008" name="Genome Biol.">
        <title>Improved genome assembly and evidence-based global gene model set for the chordate Ciona intestinalis: new insight into intron and operon populations.</title>
        <authorList>
            <person name="Satou Y."/>
            <person name="Mineta K."/>
            <person name="Ogasawara M."/>
            <person name="Sasakura Y."/>
            <person name="Shoguchi E."/>
            <person name="Ueno K."/>
            <person name="Yamada L."/>
            <person name="Matsumoto J."/>
            <person name="Wasserscheid J."/>
            <person name="Dewar K."/>
            <person name="Wiley G.B."/>
            <person name="Macmil S.L."/>
            <person name="Roe B.A."/>
            <person name="Zeller R.W."/>
            <person name="Hastings K.E."/>
            <person name="Lemaire P."/>
            <person name="Lindquist E."/>
            <person name="Endo T."/>
            <person name="Hotta K."/>
            <person name="Inaba K."/>
        </authorList>
    </citation>
    <scope>NUCLEOTIDE SEQUENCE [LARGE SCALE GENOMIC DNA]</scope>
    <source>
        <strain evidence="2">wild type</strain>
    </source>
</reference>
<keyword evidence="3" id="KW-1185">Reference proteome</keyword>
<feature type="region of interest" description="Disordered" evidence="1">
    <location>
        <begin position="199"/>
        <end position="268"/>
    </location>
</feature>
<evidence type="ECO:0000313" key="3">
    <source>
        <dbReference type="Proteomes" id="UP000008144"/>
    </source>
</evidence>
<dbReference type="Ensembl" id="ENSCINT00000024333.2">
    <property type="protein sequence ID" value="ENSCINP00000024087.2"/>
    <property type="gene ID" value="ENSCING00000013035.2"/>
</dbReference>
<dbReference type="GeneTree" id="ENSGT00530000066547"/>
<dbReference type="HOGENOM" id="CLU_090866_0_0_1"/>
<protein>
    <submittedName>
        <fullName evidence="2">Uncharacterized protein</fullName>
    </submittedName>
</protein>
<organism evidence="2 3">
    <name type="scientific">Ciona intestinalis</name>
    <name type="common">Transparent sea squirt</name>
    <name type="synonym">Ascidia intestinalis</name>
    <dbReference type="NCBI Taxonomy" id="7719"/>
    <lineage>
        <taxon>Eukaryota</taxon>
        <taxon>Metazoa</taxon>
        <taxon>Chordata</taxon>
        <taxon>Tunicata</taxon>
        <taxon>Ascidiacea</taxon>
        <taxon>Phlebobranchia</taxon>
        <taxon>Cionidae</taxon>
        <taxon>Ciona</taxon>
    </lineage>
</organism>
<dbReference type="EMBL" id="EAAA01002926">
    <property type="status" value="NOT_ANNOTATED_CDS"/>
    <property type="molecule type" value="Genomic_DNA"/>
</dbReference>
<accession>F6TT96</accession>
<reference evidence="3" key="1">
    <citation type="journal article" date="2002" name="Science">
        <title>The draft genome of Ciona intestinalis: insights into chordate and vertebrate origins.</title>
        <authorList>
            <person name="Dehal P."/>
            <person name="Satou Y."/>
            <person name="Campbell R.K."/>
            <person name="Chapman J."/>
            <person name="Degnan B."/>
            <person name="De Tomaso A."/>
            <person name="Davidson B."/>
            <person name="Di Gregorio A."/>
            <person name="Gelpke M."/>
            <person name="Goodstein D.M."/>
            <person name="Harafuji N."/>
            <person name="Hastings K.E."/>
            <person name="Ho I."/>
            <person name="Hotta K."/>
            <person name="Huang W."/>
            <person name="Kawashima T."/>
            <person name="Lemaire P."/>
            <person name="Martinez D."/>
            <person name="Meinertzhagen I.A."/>
            <person name="Necula S."/>
            <person name="Nonaka M."/>
            <person name="Putnam N."/>
            <person name="Rash S."/>
            <person name="Saiga H."/>
            <person name="Satake M."/>
            <person name="Terry A."/>
            <person name="Yamada L."/>
            <person name="Wang H.G."/>
            <person name="Awazu S."/>
            <person name="Azumi K."/>
            <person name="Boore J."/>
            <person name="Branno M."/>
            <person name="Chin-Bow S."/>
            <person name="DeSantis R."/>
            <person name="Doyle S."/>
            <person name="Francino P."/>
            <person name="Keys D.N."/>
            <person name="Haga S."/>
            <person name="Hayashi H."/>
            <person name="Hino K."/>
            <person name="Imai K.S."/>
            <person name="Inaba K."/>
            <person name="Kano S."/>
            <person name="Kobayashi K."/>
            <person name="Kobayashi M."/>
            <person name="Lee B.I."/>
            <person name="Makabe K.W."/>
            <person name="Manohar C."/>
            <person name="Matassi G."/>
            <person name="Medina M."/>
            <person name="Mochizuki Y."/>
            <person name="Mount S."/>
            <person name="Morishita T."/>
            <person name="Miura S."/>
            <person name="Nakayama A."/>
            <person name="Nishizaka S."/>
            <person name="Nomoto H."/>
            <person name="Ohta F."/>
            <person name="Oishi K."/>
            <person name="Rigoutsos I."/>
            <person name="Sano M."/>
            <person name="Sasaki A."/>
            <person name="Sasakura Y."/>
            <person name="Shoguchi E."/>
            <person name="Shin-i T."/>
            <person name="Spagnuolo A."/>
            <person name="Stainier D."/>
            <person name="Suzuki M.M."/>
            <person name="Tassy O."/>
            <person name="Takatori N."/>
            <person name="Tokuoka M."/>
            <person name="Yagi K."/>
            <person name="Yoshizaki F."/>
            <person name="Wada S."/>
            <person name="Zhang C."/>
            <person name="Hyatt P.D."/>
            <person name="Larimer F."/>
            <person name="Detter C."/>
            <person name="Doggett N."/>
            <person name="Glavina T."/>
            <person name="Hawkins T."/>
            <person name="Richardson P."/>
            <person name="Lucas S."/>
            <person name="Kohara Y."/>
            <person name="Levine M."/>
            <person name="Satoh N."/>
            <person name="Rokhsar D.S."/>
        </authorList>
    </citation>
    <scope>NUCLEOTIDE SEQUENCE [LARGE SCALE GENOMIC DNA]</scope>
</reference>